<protein>
    <submittedName>
        <fullName evidence="9">DNA-binding transcriptional response regulator</fullName>
    </submittedName>
</protein>
<accession>A0A5C5WSI7</accession>
<dbReference type="GO" id="GO:0006355">
    <property type="term" value="P:regulation of DNA-templated transcription"/>
    <property type="evidence" value="ECO:0007669"/>
    <property type="project" value="InterPro"/>
</dbReference>
<evidence type="ECO:0000313" key="9">
    <source>
        <dbReference type="EMBL" id="TWT53884.1"/>
    </source>
</evidence>
<evidence type="ECO:0000256" key="6">
    <source>
        <dbReference type="PROSITE-ProRule" id="PRU00169"/>
    </source>
</evidence>
<dbReference type="PROSITE" id="PS50045">
    <property type="entry name" value="SIGMA54_INTERACT_4"/>
    <property type="match status" value="1"/>
</dbReference>
<dbReference type="InterPro" id="IPR025944">
    <property type="entry name" value="Sigma_54_int_dom_CS"/>
</dbReference>
<dbReference type="SMART" id="SM00382">
    <property type="entry name" value="AAA"/>
    <property type="match status" value="1"/>
</dbReference>
<dbReference type="RefSeq" id="WP_146514019.1">
    <property type="nucleotide sequence ID" value="NZ_SJPI01000001.1"/>
</dbReference>
<keyword evidence="2" id="KW-0067">ATP-binding</keyword>
<dbReference type="SUPFAM" id="SSF52172">
    <property type="entry name" value="CheY-like"/>
    <property type="match status" value="1"/>
</dbReference>
<dbReference type="Pfam" id="PF25601">
    <property type="entry name" value="AAA_lid_14"/>
    <property type="match status" value="1"/>
</dbReference>
<dbReference type="GO" id="GO:0005524">
    <property type="term" value="F:ATP binding"/>
    <property type="evidence" value="ECO:0007669"/>
    <property type="project" value="UniProtKB-KW"/>
</dbReference>
<dbReference type="InterPro" id="IPR027417">
    <property type="entry name" value="P-loop_NTPase"/>
</dbReference>
<keyword evidence="4 9" id="KW-0238">DNA-binding</keyword>
<keyword evidence="10" id="KW-1185">Reference proteome</keyword>
<dbReference type="PROSITE" id="PS50110">
    <property type="entry name" value="RESPONSE_REGULATORY"/>
    <property type="match status" value="1"/>
</dbReference>
<dbReference type="PROSITE" id="PS00688">
    <property type="entry name" value="SIGMA54_INTERACT_3"/>
    <property type="match status" value="1"/>
</dbReference>
<evidence type="ECO:0000256" key="3">
    <source>
        <dbReference type="ARBA" id="ARBA00023015"/>
    </source>
</evidence>
<dbReference type="GO" id="GO:0043565">
    <property type="term" value="F:sequence-specific DNA binding"/>
    <property type="evidence" value="ECO:0007669"/>
    <property type="project" value="InterPro"/>
</dbReference>
<keyword evidence="6" id="KW-0597">Phosphoprotein</keyword>
<dbReference type="InterPro" id="IPR002197">
    <property type="entry name" value="HTH_Fis"/>
</dbReference>
<keyword evidence="1" id="KW-0547">Nucleotide-binding</keyword>
<dbReference type="Pfam" id="PF00158">
    <property type="entry name" value="Sigma54_activat"/>
    <property type="match status" value="1"/>
</dbReference>
<dbReference type="PROSITE" id="PS00676">
    <property type="entry name" value="SIGMA54_INTERACT_2"/>
    <property type="match status" value="1"/>
</dbReference>
<evidence type="ECO:0000259" key="8">
    <source>
        <dbReference type="PROSITE" id="PS50110"/>
    </source>
</evidence>
<name>A0A5C5WSI7_9BACT</name>
<dbReference type="EMBL" id="SJPI01000001">
    <property type="protein sequence ID" value="TWT53884.1"/>
    <property type="molecule type" value="Genomic_DNA"/>
</dbReference>
<dbReference type="PANTHER" id="PTHR32071:SF57">
    <property type="entry name" value="C4-DICARBOXYLATE TRANSPORT TRANSCRIPTIONAL REGULATORY PROTEIN DCTD"/>
    <property type="match status" value="1"/>
</dbReference>
<feature type="domain" description="Response regulatory" evidence="8">
    <location>
        <begin position="19"/>
        <end position="133"/>
    </location>
</feature>
<dbReference type="CDD" id="cd00009">
    <property type="entry name" value="AAA"/>
    <property type="match status" value="1"/>
</dbReference>
<dbReference type="InterPro" id="IPR011006">
    <property type="entry name" value="CheY-like_superfamily"/>
</dbReference>
<organism evidence="9 10">
    <name type="scientific">Rubripirellula amarantea</name>
    <dbReference type="NCBI Taxonomy" id="2527999"/>
    <lineage>
        <taxon>Bacteria</taxon>
        <taxon>Pseudomonadati</taxon>
        <taxon>Planctomycetota</taxon>
        <taxon>Planctomycetia</taxon>
        <taxon>Pirellulales</taxon>
        <taxon>Pirellulaceae</taxon>
        <taxon>Rubripirellula</taxon>
    </lineage>
</organism>
<comment type="caution">
    <text evidence="9">The sequence shown here is derived from an EMBL/GenBank/DDBJ whole genome shotgun (WGS) entry which is preliminary data.</text>
</comment>
<dbReference type="Gene3D" id="3.40.50.2300">
    <property type="match status" value="1"/>
</dbReference>
<evidence type="ECO:0000256" key="1">
    <source>
        <dbReference type="ARBA" id="ARBA00022741"/>
    </source>
</evidence>
<evidence type="ECO:0000256" key="4">
    <source>
        <dbReference type="ARBA" id="ARBA00023125"/>
    </source>
</evidence>
<feature type="modified residue" description="4-aspartylphosphate" evidence="6">
    <location>
        <position position="68"/>
    </location>
</feature>
<feature type="domain" description="Sigma-54 factor interaction" evidence="7">
    <location>
        <begin position="158"/>
        <end position="387"/>
    </location>
</feature>
<dbReference type="GO" id="GO:0000160">
    <property type="term" value="P:phosphorelay signal transduction system"/>
    <property type="evidence" value="ECO:0007669"/>
    <property type="project" value="InterPro"/>
</dbReference>
<dbReference type="InterPro" id="IPR025943">
    <property type="entry name" value="Sigma_54_int_dom_ATP-bd_2"/>
</dbReference>
<dbReference type="PANTHER" id="PTHR32071">
    <property type="entry name" value="TRANSCRIPTIONAL REGULATORY PROTEIN"/>
    <property type="match status" value="1"/>
</dbReference>
<dbReference type="Proteomes" id="UP000316598">
    <property type="component" value="Unassembled WGS sequence"/>
</dbReference>
<proteinExistence type="predicted"/>
<keyword evidence="5" id="KW-0804">Transcription</keyword>
<evidence type="ECO:0000259" key="7">
    <source>
        <dbReference type="PROSITE" id="PS50045"/>
    </source>
</evidence>
<dbReference type="Gene3D" id="1.10.8.60">
    <property type="match status" value="1"/>
</dbReference>
<dbReference type="Gene3D" id="1.10.10.60">
    <property type="entry name" value="Homeodomain-like"/>
    <property type="match status" value="1"/>
</dbReference>
<dbReference type="InterPro" id="IPR058031">
    <property type="entry name" value="AAA_lid_NorR"/>
</dbReference>
<reference evidence="9 10" key="1">
    <citation type="submission" date="2019-02" db="EMBL/GenBank/DDBJ databases">
        <title>Deep-cultivation of Planctomycetes and their phenomic and genomic characterization uncovers novel biology.</title>
        <authorList>
            <person name="Wiegand S."/>
            <person name="Jogler M."/>
            <person name="Boedeker C."/>
            <person name="Pinto D."/>
            <person name="Vollmers J."/>
            <person name="Rivas-Marin E."/>
            <person name="Kohn T."/>
            <person name="Peeters S.H."/>
            <person name="Heuer A."/>
            <person name="Rast P."/>
            <person name="Oberbeckmann S."/>
            <person name="Bunk B."/>
            <person name="Jeske O."/>
            <person name="Meyerdierks A."/>
            <person name="Storesund J.E."/>
            <person name="Kallscheuer N."/>
            <person name="Luecker S."/>
            <person name="Lage O.M."/>
            <person name="Pohl T."/>
            <person name="Merkel B.J."/>
            <person name="Hornburger P."/>
            <person name="Mueller R.-W."/>
            <person name="Bruemmer F."/>
            <person name="Labrenz M."/>
            <person name="Spormann A.M."/>
            <person name="Op Den Camp H."/>
            <person name="Overmann J."/>
            <person name="Amann R."/>
            <person name="Jetten M.S.M."/>
            <person name="Mascher T."/>
            <person name="Medema M.H."/>
            <person name="Devos D.P."/>
            <person name="Kaster A.-K."/>
            <person name="Ovreas L."/>
            <person name="Rohde M."/>
            <person name="Galperin M.Y."/>
            <person name="Jogler C."/>
        </authorList>
    </citation>
    <scope>NUCLEOTIDE SEQUENCE [LARGE SCALE GENOMIC DNA]</scope>
    <source>
        <strain evidence="9 10">Pla22</strain>
    </source>
</reference>
<dbReference type="InterPro" id="IPR009057">
    <property type="entry name" value="Homeodomain-like_sf"/>
</dbReference>
<dbReference type="InterPro" id="IPR003593">
    <property type="entry name" value="AAA+_ATPase"/>
</dbReference>
<dbReference type="SUPFAM" id="SSF46689">
    <property type="entry name" value="Homeodomain-like"/>
    <property type="match status" value="1"/>
</dbReference>
<dbReference type="SUPFAM" id="SSF52540">
    <property type="entry name" value="P-loop containing nucleoside triphosphate hydrolases"/>
    <property type="match status" value="1"/>
</dbReference>
<dbReference type="InterPro" id="IPR001789">
    <property type="entry name" value="Sig_transdc_resp-reg_receiver"/>
</dbReference>
<keyword evidence="3" id="KW-0805">Transcription regulation</keyword>
<gene>
    <name evidence="9" type="ORF">Pla22_15180</name>
</gene>
<dbReference type="InterPro" id="IPR002078">
    <property type="entry name" value="Sigma_54_int"/>
</dbReference>
<dbReference type="FunFam" id="3.40.50.300:FF:000006">
    <property type="entry name" value="DNA-binding transcriptional regulator NtrC"/>
    <property type="match status" value="1"/>
</dbReference>
<dbReference type="Pfam" id="PF02954">
    <property type="entry name" value="HTH_8"/>
    <property type="match status" value="1"/>
</dbReference>
<dbReference type="OrthoDB" id="9807827at2"/>
<sequence>MATESNQPDEGTFDPASLKLLVVDNEAAHARAMTESLEKVGYVCEVATSGPEAAGMIQRETYDIIITDMVMNDVDGMKILDLAKEKLPGVEVVMVTGHATVPVAVEAMQKGAFNFLEKPITPNRLRAIAEKAAEAVSLKKRNTELLQRLDERFGFEGIIYTSKKMQDVVDRVRRIAATDATVLITGENGTGKEVIAQAIHQNSPRRSKRMVAMNTGAIAENLVESELFGHVKGSFTDAVSDREGAFQYANGGTLFLDEVGDMPMSTQIKLLRVLEENKITRVGENKEIKVNVRMISATNRPLEDLIDAGTFRRDLYHRLKVVTIELPALRDRREDVVPLMDHFRKQFLRRYDKPNAHFTPATTKRFFAYDWPGNVRQLRNFVETMVVLDTDGSLDIDDLPPELVDQNDHVETDDSNAMPVAAIGGGSESALIGRPLSEIERWAIEETLKMTNDNREKAAEILEIGARTLYRRLDQYKKDEE</sequence>
<dbReference type="AlphaFoldDB" id="A0A5C5WSI7"/>
<evidence type="ECO:0000256" key="5">
    <source>
        <dbReference type="ARBA" id="ARBA00023163"/>
    </source>
</evidence>
<dbReference type="SMART" id="SM00448">
    <property type="entry name" value="REC"/>
    <property type="match status" value="1"/>
</dbReference>
<evidence type="ECO:0000313" key="10">
    <source>
        <dbReference type="Proteomes" id="UP000316598"/>
    </source>
</evidence>
<dbReference type="Gene3D" id="3.40.50.300">
    <property type="entry name" value="P-loop containing nucleotide triphosphate hydrolases"/>
    <property type="match status" value="1"/>
</dbReference>
<dbReference type="Pfam" id="PF00072">
    <property type="entry name" value="Response_reg"/>
    <property type="match status" value="1"/>
</dbReference>
<evidence type="ECO:0000256" key="2">
    <source>
        <dbReference type="ARBA" id="ARBA00022840"/>
    </source>
</evidence>